<gene>
    <name evidence="3" type="ORF">OPV09_12405</name>
</gene>
<dbReference type="PANTHER" id="PTHR40407">
    <property type="entry name" value="MEMBRANE PROTEIN-LIKE PROTEIN"/>
    <property type="match status" value="1"/>
</dbReference>
<protein>
    <submittedName>
        <fullName evidence="3">Heparan-alpha-glucosaminide N-acetyltransferase domain-containing protein</fullName>
    </submittedName>
</protein>
<dbReference type="InterPro" id="IPR012429">
    <property type="entry name" value="HGSNAT_cat"/>
</dbReference>
<dbReference type="Proteomes" id="UP001373909">
    <property type="component" value="Chromosome"/>
</dbReference>
<feature type="transmembrane region" description="Helical" evidence="1">
    <location>
        <begin position="317"/>
        <end position="340"/>
    </location>
</feature>
<keyword evidence="1" id="KW-1133">Transmembrane helix</keyword>
<dbReference type="EMBL" id="CP142523">
    <property type="protein sequence ID" value="WWO48849.1"/>
    <property type="molecule type" value="Genomic_DNA"/>
</dbReference>
<feature type="transmembrane region" description="Helical" evidence="1">
    <location>
        <begin position="149"/>
        <end position="169"/>
    </location>
</feature>
<evidence type="ECO:0000313" key="4">
    <source>
        <dbReference type="Proteomes" id="UP001373909"/>
    </source>
</evidence>
<feature type="transmembrane region" description="Helical" evidence="1">
    <location>
        <begin position="12"/>
        <end position="31"/>
    </location>
</feature>
<feature type="transmembrane region" description="Helical" evidence="1">
    <location>
        <begin position="122"/>
        <end position="142"/>
    </location>
</feature>
<feature type="transmembrane region" description="Helical" evidence="1">
    <location>
        <begin position="95"/>
        <end position="116"/>
    </location>
</feature>
<keyword evidence="1" id="KW-0812">Transmembrane</keyword>
<feature type="transmembrane region" description="Helical" evidence="1">
    <location>
        <begin position="62"/>
        <end position="83"/>
    </location>
</feature>
<evidence type="ECO:0000256" key="1">
    <source>
        <dbReference type="SAM" id="Phobius"/>
    </source>
</evidence>
<feature type="transmembrane region" description="Helical" evidence="1">
    <location>
        <begin position="231"/>
        <end position="249"/>
    </location>
</feature>
<accession>A0ABZ2GST3</accession>
<feature type="transmembrane region" description="Helical" evidence="1">
    <location>
        <begin position="202"/>
        <end position="219"/>
    </location>
</feature>
<dbReference type="Pfam" id="PF07786">
    <property type="entry name" value="HGSNAT_cat"/>
    <property type="match status" value="1"/>
</dbReference>
<keyword evidence="1" id="KW-0472">Membrane</keyword>
<feature type="domain" description="Heparan-alpha-glucosaminide N-acetyltransferase catalytic" evidence="2">
    <location>
        <begin position="14"/>
        <end position="222"/>
    </location>
</feature>
<proteinExistence type="predicted"/>
<dbReference type="RefSeq" id="WP_338681936.1">
    <property type="nucleotide sequence ID" value="NZ_CP142523.1"/>
</dbReference>
<keyword evidence="4" id="KW-1185">Reference proteome</keyword>
<feature type="transmembrane region" description="Helical" evidence="1">
    <location>
        <begin position="352"/>
        <end position="373"/>
    </location>
</feature>
<name>A0ABZ2GST3_9BURK</name>
<sequence length="387" mass="42831">MTAPLTSPATLRARIAVIDVMRGLVMLIMLFDHVRETFFLHHQVSDPMDAAHVDPALFFTRLAAHVCAPMFVFLTGLSAWLYAHPAAGPRSATGFLFKRGLLLVVLELVFVNFAWMGTFTPAILYLQVIWVIGLAMMALAVLHKLPLKVLVVLGVAIIAGQHLFTWLHAEEGSLGYYLLTVLLQRGYLVADGAMKIKVSYPLLPWIGVIVLGYAAGPLYARGLSAEGRRRLLLALGGGSLLLLAVLRGFNLYGETLPWVAGDTALRTAMSVLNFTKYPPSLDFLLFTLGLGLLGMAWLESVDNWFTRACATFGGAPMFYYLLHLYLLLAIGITLTAVLGANHGNRYGVEHIWQVWLIALALMPVLYFPCRAFANYKRTSKQAWVRYF</sequence>
<feature type="transmembrane region" description="Helical" evidence="1">
    <location>
        <begin position="283"/>
        <end position="305"/>
    </location>
</feature>
<organism evidence="3 4">
    <name type="scientific">Janthinobacterium aestuarii</name>
    <dbReference type="NCBI Taxonomy" id="2985511"/>
    <lineage>
        <taxon>Bacteria</taxon>
        <taxon>Pseudomonadati</taxon>
        <taxon>Pseudomonadota</taxon>
        <taxon>Betaproteobacteria</taxon>
        <taxon>Burkholderiales</taxon>
        <taxon>Oxalobacteraceae</taxon>
        <taxon>Janthinobacterium</taxon>
    </lineage>
</organism>
<evidence type="ECO:0000313" key="3">
    <source>
        <dbReference type="EMBL" id="WWO48849.1"/>
    </source>
</evidence>
<evidence type="ECO:0000259" key="2">
    <source>
        <dbReference type="Pfam" id="PF07786"/>
    </source>
</evidence>
<reference evidence="3 4" key="1">
    <citation type="submission" date="2024-01" db="EMBL/GenBank/DDBJ databases">
        <title>Draft genome sequences of nine bacterial species from freshwater ponds near Washington, DC.</title>
        <authorList>
            <person name="Pavloudi C."/>
            <person name="Oliver L."/>
            <person name="Slattery K."/>
            <person name="Lissner G."/>
            <person name="Saw J.H."/>
        </authorList>
    </citation>
    <scope>NUCLEOTIDE SEQUENCE [LARGE SCALE GENOMIC DNA]</scope>
    <source>
        <strain evidence="4">TB1-E2</strain>
    </source>
</reference>
<dbReference type="PANTHER" id="PTHR40407:SF1">
    <property type="entry name" value="HEPARAN-ALPHA-GLUCOSAMINIDE N-ACETYLTRANSFERASE CATALYTIC DOMAIN-CONTAINING PROTEIN"/>
    <property type="match status" value="1"/>
</dbReference>